<evidence type="ECO:0000256" key="6">
    <source>
        <dbReference type="ARBA" id="ARBA00022747"/>
    </source>
</evidence>
<gene>
    <name evidence="8" type="ORF">EPJ81_06135</name>
</gene>
<organism evidence="8 9">
    <name type="scientific">Brachyspira aalborgi</name>
    <dbReference type="NCBI Taxonomy" id="29522"/>
    <lineage>
        <taxon>Bacteria</taxon>
        <taxon>Pseudomonadati</taxon>
        <taxon>Spirochaetota</taxon>
        <taxon>Spirochaetia</taxon>
        <taxon>Brachyspirales</taxon>
        <taxon>Brachyspiraceae</taxon>
        <taxon>Brachyspira</taxon>
    </lineage>
</organism>
<evidence type="ECO:0000256" key="3">
    <source>
        <dbReference type="ARBA" id="ARBA00022603"/>
    </source>
</evidence>
<sequence>MQEYKTLKIENIYNIDDINKALPLLNSSGIDALTDKTNIILNFDTVDIKLLENIKYNPLIQKTIEELYKIRSFSSSNGKIVFKSFNKDKRVKNKKENSKKRLAYEYYKKDFSKTNNELNKKFINKIHCADSLELIKKFPDNCIDIVLTSPPYNFGIIPNKIVELMAEL</sequence>
<dbReference type="InterPro" id="IPR017985">
    <property type="entry name" value="MeTrfase_CN4_CS"/>
</dbReference>
<proteinExistence type="inferred from homology"/>
<keyword evidence="4 8" id="KW-0808">Transferase</keyword>
<dbReference type="InterPro" id="IPR029063">
    <property type="entry name" value="SAM-dependent_MTases_sf"/>
</dbReference>
<keyword evidence="5" id="KW-0949">S-adenosyl-L-methionine</keyword>
<comment type="catalytic activity">
    <reaction evidence="7">
        <text>a 2'-deoxycytidine in DNA + S-adenosyl-L-methionine = an N(4)-methyl-2'-deoxycytidine in DNA + S-adenosyl-L-homocysteine + H(+)</text>
        <dbReference type="Rhea" id="RHEA:16857"/>
        <dbReference type="Rhea" id="RHEA-COMP:11369"/>
        <dbReference type="Rhea" id="RHEA-COMP:13674"/>
        <dbReference type="ChEBI" id="CHEBI:15378"/>
        <dbReference type="ChEBI" id="CHEBI:57856"/>
        <dbReference type="ChEBI" id="CHEBI:59789"/>
        <dbReference type="ChEBI" id="CHEBI:85452"/>
        <dbReference type="ChEBI" id="CHEBI:137933"/>
        <dbReference type="EC" id="2.1.1.113"/>
    </reaction>
</comment>
<protein>
    <recommendedName>
        <fullName evidence="2">site-specific DNA-methyltransferase (cytosine-N(4)-specific)</fullName>
        <ecNumber evidence="2">2.1.1.113</ecNumber>
    </recommendedName>
</protein>
<dbReference type="PROSITE" id="PS00093">
    <property type="entry name" value="N4_MTASE"/>
    <property type="match status" value="1"/>
</dbReference>
<comment type="similarity">
    <text evidence="1">Belongs to the N(4)/N(6)-methyltransferase family. N(4) subfamily.</text>
</comment>
<dbReference type="GO" id="GO:0003677">
    <property type="term" value="F:DNA binding"/>
    <property type="evidence" value="ECO:0007669"/>
    <property type="project" value="InterPro"/>
</dbReference>
<evidence type="ECO:0000313" key="9">
    <source>
        <dbReference type="Proteomes" id="UP000325002"/>
    </source>
</evidence>
<dbReference type="GO" id="GO:0032259">
    <property type="term" value="P:methylation"/>
    <property type="evidence" value="ECO:0007669"/>
    <property type="project" value="UniProtKB-KW"/>
</dbReference>
<keyword evidence="6" id="KW-0680">Restriction system</keyword>
<evidence type="ECO:0000256" key="2">
    <source>
        <dbReference type="ARBA" id="ARBA00012185"/>
    </source>
</evidence>
<dbReference type="AlphaFoldDB" id="A0A5C8EMW4"/>
<evidence type="ECO:0000313" key="8">
    <source>
        <dbReference type="EMBL" id="TXJ38708.1"/>
    </source>
</evidence>
<reference evidence="8 9" key="1">
    <citation type="journal article" date="1992" name="Lakartidningen">
        <title>[Penicillin V and not amoxicillin is the first choice preparation in acute otitis].</title>
        <authorList>
            <person name="Kamme C."/>
            <person name="Lundgren K."/>
            <person name="Prellner K."/>
        </authorList>
    </citation>
    <scope>NUCLEOTIDE SEQUENCE [LARGE SCALE GENOMIC DNA]</scope>
    <source>
        <strain evidence="8 9">PC3997IV</strain>
    </source>
</reference>
<evidence type="ECO:0000256" key="5">
    <source>
        <dbReference type="ARBA" id="ARBA00022691"/>
    </source>
</evidence>
<dbReference type="GO" id="GO:0009307">
    <property type="term" value="P:DNA restriction-modification system"/>
    <property type="evidence" value="ECO:0007669"/>
    <property type="project" value="UniProtKB-KW"/>
</dbReference>
<dbReference type="Proteomes" id="UP000325002">
    <property type="component" value="Unassembled WGS sequence"/>
</dbReference>
<evidence type="ECO:0000256" key="7">
    <source>
        <dbReference type="ARBA" id="ARBA00049120"/>
    </source>
</evidence>
<accession>A0A5C8EMW4</accession>
<comment type="caution">
    <text evidence="8">The sequence shown here is derived from an EMBL/GenBank/DDBJ whole genome shotgun (WGS) entry which is preliminary data.</text>
</comment>
<evidence type="ECO:0000256" key="1">
    <source>
        <dbReference type="ARBA" id="ARBA00010203"/>
    </source>
</evidence>
<name>A0A5C8EMW4_9SPIR</name>
<keyword evidence="3 8" id="KW-0489">Methyltransferase</keyword>
<dbReference type="EMBL" id="SAYD01000018">
    <property type="protein sequence ID" value="TXJ38708.1"/>
    <property type="molecule type" value="Genomic_DNA"/>
</dbReference>
<dbReference type="RefSeq" id="WP_147547028.1">
    <property type="nucleotide sequence ID" value="NZ_SAYD01000018.1"/>
</dbReference>
<dbReference type="SUPFAM" id="SSF53335">
    <property type="entry name" value="S-adenosyl-L-methionine-dependent methyltransferases"/>
    <property type="match status" value="1"/>
</dbReference>
<dbReference type="Gene3D" id="3.40.50.150">
    <property type="entry name" value="Vaccinia Virus protein VP39"/>
    <property type="match status" value="1"/>
</dbReference>
<dbReference type="EC" id="2.1.1.113" evidence="2"/>
<dbReference type="GO" id="GO:0015667">
    <property type="term" value="F:site-specific DNA-methyltransferase (cytosine-N4-specific) activity"/>
    <property type="evidence" value="ECO:0007669"/>
    <property type="project" value="UniProtKB-EC"/>
</dbReference>
<evidence type="ECO:0000256" key="4">
    <source>
        <dbReference type="ARBA" id="ARBA00022679"/>
    </source>
</evidence>